<dbReference type="EnsemblMetazoa" id="SMAR005767-RA">
    <property type="protein sequence ID" value="SMAR005767-PA"/>
    <property type="gene ID" value="SMAR005767"/>
</dbReference>
<keyword evidence="7" id="KW-0675">Receptor</keyword>
<dbReference type="Proteomes" id="UP000014500">
    <property type="component" value="Unassembled WGS sequence"/>
</dbReference>
<evidence type="ECO:0000256" key="2">
    <source>
        <dbReference type="ARBA" id="ARBA00010663"/>
    </source>
</evidence>
<dbReference type="OMA" id="MCVISYD"/>
<dbReference type="HOGENOM" id="CLU_009579_17_0_1"/>
<dbReference type="STRING" id="126957.T1IX36"/>
<feature type="transmembrane region" description="Helical" evidence="9">
    <location>
        <begin position="237"/>
        <end position="259"/>
    </location>
</feature>
<evidence type="ECO:0000259" key="10">
    <source>
        <dbReference type="PROSITE" id="PS50262"/>
    </source>
</evidence>
<reference evidence="11" key="2">
    <citation type="submission" date="2015-02" db="UniProtKB">
        <authorList>
            <consortium name="EnsemblMetazoa"/>
        </authorList>
    </citation>
    <scope>IDENTIFICATION</scope>
</reference>
<dbReference type="PhylomeDB" id="T1IX36"/>
<dbReference type="SMART" id="SM01381">
    <property type="entry name" value="7TM_GPCR_Srsx"/>
    <property type="match status" value="1"/>
</dbReference>
<dbReference type="GO" id="GO:0008188">
    <property type="term" value="F:neuropeptide receptor activity"/>
    <property type="evidence" value="ECO:0007669"/>
    <property type="project" value="TreeGrafter"/>
</dbReference>
<dbReference type="PANTHER" id="PTHR24238">
    <property type="entry name" value="G-PROTEIN COUPLED RECEPTOR"/>
    <property type="match status" value="1"/>
</dbReference>
<dbReference type="InterPro" id="IPR000276">
    <property type="entry name" value="GPCR_Rhodpsn"/>
</dbReference>
<proteinExistence type="inferred from homology"/>
<evidence type="ECO:0000256" key="6">
    <source>
        <dbReference type="ARBA" id="ARBA00023136"/>
    </source>
</evidence>
<evidence type="ECO:0000256" key="4">
    <source>
        <dbReference type="ARBA" id="ARBA00022989"/>
    </source>
</evidence>
<evidence type="ECO:0000313" key="11">
    <source>
        <dbReference type="EnsemblMetazoa" id="SMAR005767-PA"/>
    </source>
</evidence>
<dbReference type="GO" id="GO:0005886">
    <property type="term" value="C:plasma membrane"/>
    <property type="evidence" value="ECO:0007669"/>
    <property type="project" value="TreeGrafter"/>
</dbReference>
<dbReference type="AlphaFoldDB" id="T1IX36"/>
<dbReference type="Gene3D" id="1.20.1070.10">
    <property type="entry name" value="Rhodopsin 7-helix transmembrane proteins"/>
    <property type="match status" value="1"/>
</dbReference>
<feature type="transmembrane region" description="Helical" evidence="9">
    <location>
        <begin position="61"/>
        <end position="80"/>
    </location>
</feature>
<feature type="transmembrane region" description="Helical" evidence="9">
    <location>
        <begin position="202"/>
        <end position="225"/>
    </location>
</feature>
<dbReference type="PANTHER" id="PTHR24238:SF57">
    <property type="entry name" value="G-PROTEIN COUPLED RECEPTOR 83"/>
    <property type="match status" value="1"/>
</dbReference>
<sequence length="295" mass="34592">MTLVVLVSLSANLIVFYVIVMTKSLHTPTNIFIINLALADLLNSCYSSWNLLIEKFYVEQTHFLNVIASMLAASFSLTIISFDRLIGIIKPFSIRMSKKTAIYIIIFVWIVAAGFASPPLFYRKYVERQWADYLEIFCTEDKNMLHVYWIILLVVLVWLPQVVMTVVYIIITRTFETYEKKIGNDRYNKMIFKSRQKAVKMLYALILVFFICWTPFQGFILYRSFRTNNNNPWHPSVFFTAHYMTLLNCAINPFIYGMANKNFQIAFRAKFSWIYGEESRLQIVPYPKTSTIIKP</sequence>
<comment type="subcellular location">
    <subcellularLocation>
        <location evidence="1">Membrane</location>
        <topology evidence="1">Multi-pass membrane protein</topology>
    </subcellularLocation>
</comment>
<keyword evidence="3 9" id="KW-0812">Transmembrane</keyword>
<keyword evidence="5" id="KW-0297">G-protein coupled receptor</keyword>
<evidence type="ECO:0000256" key="7">
    <source>
        <dbReference type="ARBA" id="ARBA00023170"/>
    </source>
</evidence>
<evidence type="ECO:0000313" key="12">
    <source>
        <dbReference type="Proteomes" id="UP000014500"/>
    </source>
</evidence>
<dbReference type="Pfam" id="PF00001">
    <property type="entry name" value="7tm_1"/>
    <property type="match status" value="1"/>
</dbReference>
<dbReference type="PRINTS" id="PR00237">
    <property type="entry name" value="GPCRRHODOPSN"/>
</dbReference>
<keyword evidence="8" id="KW-0807">Transducer</keyword>
<comment type="similarity">
    <text evidence="2">Belongs to the G-protein coupled receptor 1 family.</text>
</comment>
<dbReference type="SUPFAM" id="SSF81321">
    <property type="entry name" value="Family A G protein-coupled receptor-like"/>
    <property type="match status" value="1"/>
</dbReference>
<evidence type="ECO:0000256" key="3">
    <source>
        <dbReference type="ARBA" id="ARBA00022692"/>
    </source>
</evidence>
<keyword evidence="6 9" id="KW-0472">Membrane</keyword>
<evidence type="ECO:0000256" key="5">
    <source>
        <dbReference type="ARBA" id="ARBA00023040"/>
    </source>
</evidence>
<evidence type="ECO:0000256" key="8">
    <source>
        <dbReference type="ARBA" id="ARBA00023224"/>
    </source>
</evidence>
<evidence type="ECO:0000256" key="9">
    <source>
        <dbReference type="SAM" id="Phobius"/>
    </source>
</evidence>
<feature type="transmembrane region" description="Helical" evidence="9">
    <location>
        <begin position="6"/>
        <end position="25"/>
    </location>
</feature>
<dbReference type="PROSITE" id="PS50262">
    <property type="entry name" value="G_PROTEIN_RECEP_F1_2"/>
    <property type="match status" value="1"/>
</dbReference>
<dbReference type="eggNOG" id="KOG4219">
    <property type="taxonomic scope" value="Eukaryota"/>
</dbReference>
<reference evidence="12" key="1">
    <citation type="submission" date="2011-05" db="EMBL/GenBank/DDBJ databases">
        <authorList>
            <person name="Richards S.R."/>
            <person name="Qu J."/>
            <person name="Jiang H."/>
            <person name="Jhangiani S.N."/>
            <person name="Agravi P."/>
            <person name="Goodspeed R."/>
            <person name="Gross S."/>
            <person name="Mandapat C."/>
            <person name="Jackson L."/>
            <person name="Mathew T."/>
            <person name="Pu L."/>
            <person name="Thornton R."/>
            <person name="Saada N."/>
            <person name="Wilczek-Boney K.B."/>
            <person name="Lee S."/>
            <person name="Kovar C."/>
            <person name="Wu Y."/>
            <person name="Scherer S.E."/>
            <person name="Worley K.C."/>
            <person name="Muzny D.M."/>
            <person name="Gibbs R."/>
        </authorList>
    </citation>
    <scope>NUCLEOTIDE SEQUENCE</scope>
    <source>
        <strain evidence="12">Brora</strain>
    </source>
</reference>
<keyword evidence="12" id="KW-1185">Reference proteome</keyword>
<keyword evidence="4 9" id="KW-1133">Transmembrane helix</keyword>
<accession>T1IX36</accession>
<evidence type="ECO:0000256" key="1">
    <source>
        <dbReference type="ARBA" id="ARBA00004141"/>
    </source>
</evidence>
<name>T1IX36_STRMM</name>
<protein>
    <recommendedName>
        <fullName evidence="10">G-protein coupled receptors family 1 profile domain-containing protein</fullName>
    </recommendedName>
</protein>
<dbReference type="EMBL" id="JH431640">
    <property type="status" value="NOT_ANNOTATED_CDS"/>
    <property type="molecule type" value="Genomic_DNA"/>
</dbReference>
<feature type="transmembrane region" description="Helical" evidence="9">
    <location>
        <begin position="101"/>
        <end position="122"/>
    </location>
</feature>
<dbReference type="InterPro" id="IPR017452">
    <property type="entry name" value="GPCR_Rhodpsn_7TM"/>
</dbReference>
<feature type="domain" description="G-protein coupled receptors family 1 profile" evidence="10">
    <location>
        <begin position="11"/>
        <end position="256"/>
    </location>
</feature>
<organism evidence="11 12">
    <name type="scientific">Strigamia maritima</name>
    <name type="common">European centipede</name>
    <name type="synonym">Geophilus maritimus</name>
    <dbReference type="NCBI Taxonomy" id="126957"/>
    <lineage>
        <taxon>Eukaryota</taxon>
        <taxon>Metazoa</taxon>
        <taxon>Ecdysozoa</taxon>
        <taxon>Arthropoda</taxon>
        <taxon>Myriapoda</taxon>
        <taxon>Chilopoda</taxon>
        <taxon>Pleurostigmophora</taxon>
        <taxon>Geophilomorpha</taxon>
        <taxon>Linotaeniidae</taxon>
        <taxon>Strigamia</taxon>
    </lineage>
</organism>
<feature type="transmembrane region" description="Helical" evidence="9">
    <location>
        <begin position="147"/>
        <end position="171"/>
    </location>
</feature>